<dbReference type="EMBL" id="DWYC01000050">
    <property type="protein sequence ID" value="HJB56906.1"/>
    <property type="molecule type" value="Genomic_DNA"/>
</dbReference>
<dbReference type="Pfam" id="PF12646">
    <property type="entry name" value="DUF3783"/>
    <property type="match status" value="1"/>
</dbReference>
<name>A0A9D2MBE9_9FIRM</name>
<accession>A0A9D2MBE9</accession>
<organism evidence="1 2">
    <name type="scientific">Candidatus Flavonifractor intestinipullorum</name>
    <dbReference type="NCBI Taxonomy" id="2838587"/>
    <lineage>
        <taxon>Bacteria</taxon>
        <taxon>Bacillati</taxon>
        <taxon>Bacillota</taxon>
        <taxon>Clostridia</taxon>
        <taxon>Eubacteriales</taxon>
        <taxon>Oscillospiraceae</taxon>
        <taxon>Flavonifractor</taxon>
    </lineage>
</organism>
<evidence type="ECO:0000313" key="1">
    <source>
        <dbReference type="EMBL" id="HJB56906.1"/>
    </source>
</evidence>
<dbReference type="AlphaFoldDB" id="A0A9D2MBE9"/>
<comment type="caution">
    <text evidence="1">The sequence shown here is derived from an EMBL/GenBank/DDBJ whole genome shotgun (WGS) entry which is preliminary data.</text>
</comment>
<sequence length="132" mass="14208">MPALRGMVLYYNAGSPQEGSRAKAVFAAHRLRIKNITPEELGRSVGSFTGLLPAGEAPAGEPIPESMMVFSGVRGRELDQVLSALLRAGVPRAVYKAVVTPGNAGWDFYRLYEELRRERAAVEGAPAPEEAP</sequence>
<dbReference type="InterPro" id="IPR016621">
    <property type="entry name" value="UCP014543"/>
</dbReference>
<gene>
    <name evidence="1" type="ORF">H9714_05065</name>
</gene>
<reference evidence="1" key="1">
    <citation type="journal article" date="2021" name="PeerJ">
        <title>Extensive microbial diversity within the chicken gut microbiome revealed by metagenomics and culture.</title>
        <authorList>
            <person name="Gilroy R."/>
            <person name="Ravi A."/>
            <person name="Getino M."/>
            <person name="Pursley I."/>
            <person name="Horton D.L."/>
            <person name="Alikhan N.F."/>
            <person name="Baker D."/>
            <person name="Gharbi K."/>
            <person name="Hall N."/>
            <person name="Watson M."/>
            <person name="Adriaenssens E.M."/>
            <person name="Foster-Nyarko E."/>
            <person name="Jarju S."/>
            <person name="Secka A."/>
            <person name="Antonio M."/>
            <person name="Oren A."/>
            <person name="Chaudhuri R.R."/>
            <person name="La Ragione R."/>
            <person name="Hildebrand F."/>
            <person name="Pallen M.J."/>
        </authorList>
    </citation>
    <scope>NUCLEOTIDE SEQUENCE</scope>
    <source>
        <strain evidence="1">CHK189-11263</strain>
    </source>
</reference>
<proteinExistence type="predicted"/>
<reference evidence="1" key="2">
    <citation type="submission" date="2021-04" db="EMBL/GenBank/DDBJ databases">
        <authorList>
            <person name="Gilroy R."/>
        </authorList>
    </citation>
    <scope>NUCLEOTIDE SEQUENCE</scope>
    <source>
        <strain evidence="1">CHK189-11263</strain>
    </source>
</reference>
<dbReference type="Proteomes" id="UP000824208">
    <property type="component" value="Unassembled WGS sequence"/>
</dbReference>
<evidence type="ECO:0000313" key="2">
    <source>
        <dbReference type="Proteomes" id="UP000824208"/>
    </source>
</evidence>
<protein>
    <submittedName>
        <fullName evidence="1">DUF3783 domain-containing protein</fullName>
    </submittedName>
</protein>